<evidence type="ECO:0008006" key="4">
    <source>
        <dbReference type="Google" id="ProtNLM"/>
    </source>
</evidence>
<organism evidence="2 3">
    <name type="scientific">Streptomyces achromogenes</name>
    <dbReference type="NCBI Taxonomy" id="67255"/>
    <lineage>
        <taxon>Bacteria</taxon>
        <taxon>Bacillati</taxon>
        <taxon>Actinomycetota</taxon>
        <taxon>Actinomycetes</taxon>
        <taxon>Kitasatosporales</taxon>
        <taxon>Streptomycetaceae</taxon>
        <taxon>Streptomyces</taxon>
    </lineage>
</organism>
<feature type="compositionally biased region" description="Pro residues" evidence="1">
    <location>
        <begin position="115"/>
        <end position="125"/>
    </location>
</feature>
<evidence type="ECO:0000256" key="1">
    <source>
        <dbReference type="SAM" id="MobiDB-lite"/>
    </source>
</evidence>
<feature type="region of interest" description="Disordered" evidence="1">
    <location>
        <begin position="101"/>
        <end position="125"/>
    </location>
</feature>
<accession>A0ABU0PT61</accession>
<dbReference type="RefSeq" id="WP_307038994.1">
    <property type="nucleotide sequence ID" value="NZ_JAUSYA010000001.1"/>
</dbReference>
<keyword evidence="3" id="KW-1185">Reference proteome</keyword>
<protein>
    <recommendedName>
        <fullName evidence="4">Transposase</fullName>
    </recommendedName>
</protein>
<sequence length="125" mass="13821">MPIAAARPISPTATERHRLKNAVTSPELAREAVKRGIAPFLSASTVRRWLARDALKPWQHHSWIFITDPHLCGKAARVLDMYARTWHGAPLGADEFVVQRRREDLHPGPAAAATPPSPPARPARC</sequence>
<reference evidence="2 3" key="1">
    <citation type="submission" date="2023-07" db="EMBL/GenBank/DDBJ databases">
        <title>Comparative genomics of wheat-associated soil bacteria to identify genetic determinants of phenazine resistance.</title>
        <authorList>
            <person name="Mouncey N."/>
        </authorList>
    </citation>
    <scope>NUCLEOTIDE SEQUENCE [LARGE SCALE GENOMIC DNA]</scope>
    <source>
        <strain evidence="2 3">W4I19-2</strain>
    </source>
</reference>
<name>A0ABU0PT61_STRAH</name>
<evidence type="ECO:0000313" key="2">
    <source>
        <dbReference type="EMBL" id="MDQ0681131.1"/>
    </source>
</evidence>
<evidence type="ECO:0000313" key="3">
    <source>
        <dbReference type="Proteomes" id="UP001243364"/>
    </source>
</evidence>
<proteinExistence type="predicted"/>
<dbReference type="EMBL" id="JAUSYA010000001">
    <property type="protein sequence ID" value="MDQ0681131.1"/>
    <property type="molecule type" value="Genomic_DNA"/>
</dbReference>
<dbReference type="Proteomes" id="UP001243364">
    <property type="component" value="Unassembled WGS sequence"/>
</dbReference>
<comment type="caution">
    <text evidence="2">The sequence shown here is derived from an EMBL/GenBank/DDBJ whole genome shotgun (WGS) entry which is preliminary data.</text>
</comment>
<gene>
    <name evidence="2" type="ORF">QFZ56_000094</name>
</gene>